<comment type="subunit">
    <text evidence="6">Heterooligomer composed of large and small subunits.</text>
</comment>
<evidence type="ECO:0000256" key="3">
    <source>
        <dbReference type="ARBA" id="ARBA00022722"/>
    </source>
</evidence>
<dbReference type="GO" id="GO:0005829">
    <property type="term" value="C:cytosol"/>
    <property type="evidence" value="ECO:0007669"/>
    <property type="project" value="TreeGrafter"/>
</dbReference>
<proteinExistence type="inferred from homology"/>
<evidence type="ECO:0000256" key="1">
    <source>
        <dbReference type="ARBA" id="ARBA00009998"/>
    </source>
</evidence>
<evidence type="ECO:0000313" key="7">
    <source>
        <dbReference type="EMBL" id="SFQ14173.1"/>
    </source>
</evidence>
<keyword evidence="2 6" id="KW-0963">Cytoplasm</keyword>
<keyword evidence="3 6" id="KW-0540">Nuclease</keyword>
<dbReference type="NCBIfam" id="TIGR01280">
    <property type="entry name" value="xseB"/>
    <property type="match status" value="1"/>
</dbReference>
<keyword evidence="4 6" id="KW-0378">Hydrolase</keyword>
<accession>A0A1I5W3B1</accession>
<dbReference type="EMBL" id="FOXW01000002">
    <property type="protein sequence ID" value="SFQ14173.1"/>
    <property type="molecule type" value="Genomic_DNA"/>
</dbReference>
<dbReference type="GO" id="GO:0006308">
    <property type="term" value="P:DNA catabolic process"/>
    <property type="evidence" value="ECO:0007669"/>
    <property type="project" value="UniProtKB-UniRule"/>
</dbReference>
<dbReference type="HAMAP" id="MF_00337">
    <property type="entry name" value="Exonuc_7_S"/>
    <property type="match status" value="1"/>
</dbReference>
<dbReference type="AlphaFoldDB" id="A0A1I5W3B1"/>
<dbReference type="NCBIfam" id="NF002138">
    <property type="entry name" value="PRK00977.1-2"/>
    <property type="match status" value="1"/>
</dbReference>
<evidence type="ECO:0000256" key="6">
    <source>
        <dbReference type="HAMAP-Rule" id="MF_00337"/>
    </source>
</evidence>
<dbReference type="OrthoDB" id="9798666at2"/>
<dbReference type="GO" id="GO:0008855">
    <property type="term" value="F:exodeoxyribonuclease VII activity"/>
    <property type="evidence" value="ECO:0007669"/>
    <property type="project" value="UniProtKB-UniRule"/>
</dbReference>
<dbReference type="NCBIfam" id="NF002139">
    <property type="entry name" value="PRK00977.1-3"/>
    <property type="match status" value="1"/>
</dbReference>
<keyword evidence="5 6" id="KW-0269">Exonuclease</keyword>
<comment type="similarity">
    <text evidence="1 6">Belongs to the XseB family.</text>
</comment>
<dbReference type="Proteomes" id="UP000199136">
    <property type="component" value="Unassembled WGS sequence"/>
</dbReference>
<organism evidence="7 8">
    <name type="scientific">Desemzia incerta</name>
    <dbReference type="NCBI Taxonomy" id="82801"/>
    <lineage>
        <taxon>Bacteria</taxon>
        <taxon>Bacillati</taxon>
        <taxon>Bacillota</taxon>
        <taxon>Bacilli</taxon>
        <taxon>Lactobacillales</taxon>
        <taxon>Carnobacteriaceae</taxon>
        <taxon>Desemzia</taxon>
    </lineage>
</organism>
<comment type="subcellular location">
    <subcellularLocation>
        <location evidence="6">Cytoplasm</location>
    </subcellularLocation>
</comment>
<evidence type="ECO:0000313" key="8">
    <source>
        <dbReference type="Proteomes" id="UP000199136"/>
    </source>
</evidence>
<dbReference type="EC" id="3.1.11.6" evidence="6"/>
<evidence type="ECO:0000256" key="4">
    <source>
        <dbReference type="ARBA" id="ARBA00022801"/>
    </source>
</evidence>
<dbReference type="InterPro" id="IPR003761">
    <property type="entry name" value="Exonuc_VII_S"/>
</dbReference>
<dbReference type="SUPFAM" id="SSF116842">
    <property type="entry name" value="XseB-like"/>
    <property type="match status" value="1"/>
</dbReference>
<reference evidence="7 8" key="1">
    <citation type="submission" date="2016-10" db="EMBL/GenBank/DDBJ databases">
        <authorList>
            <person name="de Groot N.N."/>
        </authorList>
    </citation>
    <scope>NUCLEOTIDE SEQUENCE [LARGE SCALE GENOMIC DNA]</scope>
    <source>
        <strain evidence="7 8">DSM 20581</strain>
    </source>
</reference>
<sequence length="84" mass="9426">MAKKDAATEIENLKFEEAMQQLEQIVAQLEQGDVPLEEALDQFQKGVALSKLCKDKLENAETTLTKIVNENGEETIFDQELDAN</sequence>
<dbReference type="Pfam" id="PF02609">
    <property type="entry name" value="Exonuc_VII_S"/>
    <property type="match status" value="1"/>
</dbReference>
<keyword evidence="8" id="KW-1185">Reference proteome</keyword>
<dbReference type="RefSeq" id="WP_092479800.1">
    <property type="nucleotide sequence ID" value="NZ_FOXW01000002.1"/>
</dbReference>
<dbReference type="PANTHER" id="PTHR34137:SF1">
    <property type="entry name" value="EXODEOXYRIBONUCLEASE 7 SMALL SUBUNIT"/>
    <property type="match status" value="1"/>
</dbReference>
<protein>
    <recommendedName>
        <fullName evidence="6">Exodeoxyribonuclease 7 small subunit</fullName>
        <ecNumber evidence="6">3.1.11.6</ecNumber>
    </recommendedName>
    <alternativeName>
        <fullName evidence="6">Exodeoxyribonuclease VII small subunit</fullName>
        <shortName evidence="6">Exonuclease VII small subunit</shortName>
    </alternativeName>
</protein>
<comment type="function">
    <text evidence="6">Bidirectionally degrades single-stranded DNA into large acid-insoluble oligonucleotides, which are then degraded further into small acid-soluble oligonucleotides.</text>
</comment>
<gene>
    <name evidence="6" type="primary">xseB</name>
    <name evidence="7" type="ORF">SAMN04488506_0740</name>
</gene>
<dbReference type="GO" id="GO:0009318">
    <property type="term" value="C:exodeoxyribonuclease VII complex"/>
    <property type="evidence" value="ECO:0007669"/>
    <property type="project" value="UniProtKB-UniRule"/>
</dbReference>
<comment type="catalytic activity">
    <reaction evidence="6">
        <text>Exonucleolytic cleavage in either 5'- to 3'- or 3'- to 5'-direction to yield nucleoside 5'-phosphates.</text>
        <dbReference type="EC" id="3.1.11.6"/>
    </reaction>
</comment>
<dbReference type="InterPro" id="IPR037004">
    <property type="entry name" value="Exonuc_VII_ssu_sf"/>
</dbReference>
<evidence type="ECO:0000256" key="2">
    <source>
        <dbReference type="ARBA" id="ARBA00022490"/>
    </source>
</evidence>
<dbReference type="PANTHER" id="PTHR34137">
    <property type="entry name" value="EXODEOXYRIBONUCLEASE 7 SMALL SUBUNIT"/>
    <property type="match status" value="1"/>
</dbReference>
<dbReference type="Gene3D" id="1.10.287.1040">
    <property type="entry name" value="Exonuclease VII, small subunit"/>
    <property type="match status" value="1"/>
</dbReference>
<evidence type="ECO:0000256" key="5">
    <source>
        <dbReference type="ARBA" id="ARBA00022839"/>
    </source>
</evidence>
<dbReference type="STRING" id="82801.SAMN04488506_0740"/>
<name>A0A1I5W3B1_9LACT</name>